<dbReference type="Pfam" id="PF02643">
    <property type="entry name" value="DUF192"/>
    <property type="match status" value="1"/>
</dbReference>
<proteinExistence type="predicted"/>
<dbReference type="InterPro" id="IPR038695">
    <property type="entry name" value="Saro_0823-like_sf"/>
</dbReference>
<evidence type="ECO:0008006" key="3">
    <source>
        <dbReference type="Google" id="ProtNLM"/>
    </source>
</evidence>
<dbReference type="Gene3D" id="2.60.120.1140">
    <property type="entry name" value="Protein of unknown function DUF192"/>
    <property type="match status" value="1"/>
</dbReference>
<dbReference type="InterPro" id="IPR003795">
    <property type="entry name" value="DUF192"/>
</dbReference>
<dbReference type="EMBL" id="MEWZ01000006">
    <property type="protein sequence ID" value="OGC87195.1"/>
    <property type="molecule type" value="Genomic_DNA"/>
</dbReference>
<reference evidence="1 2" key="1">
    <citation type="journal article" date="2016" name="Nat. Commun.">
        <title>Thousands of microbial genomes shed light on interconnected biogeochemical processes in an aquifer system.</title>
        <authorList>
            <person name="Anantharaman K."/>
            <person name="Brown C.T."/>
            <person name="Hug L.A."/>
            <person name="Sharon I."/>
            <person name="Castelle C.J."/>
            <person name="Probst A.J."/>
            <person name="Thomas B.C."/>
            <person name="Singh A."/>
            <person name="Wilkins M.J."/>
            <person name="Karaoz U."/>
            <person name="Brodie E.L."/>
            <person name="Williams K.H."/>
            <person name="Hubbard S.S."/>
            <person name="Banfield J.F."/>
        </authorList>
    </citation>
    <scope>NUCLEOTIDE SEQUENCE [LARGE SCALE GENOMIC DNA]</scope>
</reference>
<dbReference type="PANTHER" id="PTHR37953:SF1">
    <property type="entry name" value="UPF0127 PROTEIN MJ1496"/>
    <property type="match status" value="1"/>
</dbReference>
<sequence>MALAPAPQQLVQKHIQIGNALVSVEVADTAALREQGLSGHAPLGEESGMLFVFETEGVWGIWMKKMLFPIDIVWADASGTVVTVAFAVEPDSYPHIFYPSAPARYVVELPAGFAAAHGIAEGTRIKI</sequence>
<dbReference type="Proteomes" id="UP000178585">
    <property type="component" value="Unassembled WGS sequence"/>
</dbReference>
<evidence type="ECO:0000313" key="1">
    <source>
        <dbReference type="EMBL" id="OGC87195.1"/>
    </source>
</evidence>
<protein>
    <recommendedName>
        <fullName evidence="3">DUF192 domain-containing protein</fullName>
    </recommendedName>
</protein>
<dbReference type="STRING" id="1797245.A2949_00630"/>
<dbReference type="PANTHER" id="PTHR37953">
    <property type="entry name" value="UPF0127 PROTEIN MJ1496"/>
    <property type="match status" value="1"/>
</dbReference>
<organism evidence="1 2">
    <name type="scientific">Candidatus Adlerbacteria bacterium RIFCSPLOWO2_01_FULL_54_21b</name>
    <dbReference type="NCBI Taxonomy" id="1797245"/>
    <lineage>
        <taxon>Bacteria</taxon>
        <taxon>Candidatus Adleribacteriota</taxon>
    </lineage>
</organism>
<comment type="caution">
    <text evidence="1">The sequence shown here is derived from an EMBL/GenBank/DDBJ whole genome shotgun (WGS) entry which is preliminary data.</text>
</comment>
<accession>A0A1F4XZP3</accession>
<evidence type="ECO:0000313" key="2">
    <source>
        <dbReference type="Proteomes" id="UP000178585"/>
    </source>
</evidence>
<dbReference type="AlphaFoldDB" id="A0A1F4XZP3"/>
<name>A0A1F4XZP3_9BACT</name>
<gene>
    <name evidence="1" type="ORF">A2949_00630</name>
</gene>